<reference evidence="7 8" key="1">
    <citation type="submission" date="2019-10" db="EMBL/GenBank/DDBJ databases">
        <title>Gracilibacillus sp. nov. isolated from rice seeds.</title>
        <authorList>
            <person name="He S."/>
        </authorList>
    </citation>
    <scope>NUCLEOTIDE SEQUENCE [LARGE SCALE GENOMIC DNA]</scope>
    <source>
        <strain evidence="7 8">TD8</strain>
    </source>
</reference>
<dbReference type="InterPro" id="IPR035965">
    <property type="entry name" value="PAS-like_dom_sf"/>
</dbReference>
<evidence type="ECO:0000256" key="1">
    <source>
        <dbReference type="ARBA" id="ARBA00022630"/>
    </source>
</evidence>
<dbReference type="InterPro" id="IPR000700">
    <property type="entry name" value="PAS-assoc_C"/>
</dbReference>
<evidence type="ECO:0000256" key="2">
    <source>
        <dbReference type="ARBA" id="ARBA00022643"/>
    </source>
</evidence>
<dbReference type="InterPro" id="IPR001610">
    <property type="entry name" value="PAC"/>
</dbReference>
<evidence type="ECO:0000259" key="4">
    <source>
        <dbReference type="PROSITE" id="PS50112"/>
    </source>
</evidence>
<dbReference type="NCBIfam" id="TIGR00229">
    <property type="entry name" value="sensory_box"/>
    <property type="match status" value="1"/>
</dbReference>
<proteinExistence type="predicted"/>
<feature type="domain" description="PAS" evidence="4">
    <location>
        <begin position="9"/>
        <end position="82"/>
    </location>
</feature>
<dbReference type="PROSITE" id="PS50801">
    <property type="entry name" value="STAS"/>
    <property type="match status" value="1"/>
</dbReference>
<evidence type="ECO:0000313" key="8">
    <source>
        <dbReference type="Proteomes" id="UP000480246"/>
    </source>
</evidence>
<dbReference type="InterPro" id="IPR036513">
    <property type="entry name" value="STAS_dom_sf"/>
</dbReference>
<keyword evidence="1" id="KW-0285">Flavoprotein</keyword>
<dbReference type="SUPFAM" id="SSF52091">
    <property type="entry name" value="SpoIIaa-like"/>
    <property type="match status" value="1"/>
</dbReference>
<dbReference type="InterPro" id="IPR002645">
    <property type="entry name" value="STAS_dom"/>
</dbReference>
<dbReference type="SMART" id="SM00091">
    <property type="entry name" value="PAS"/>
    <property type="match status" value="1"/>
</dbReference>
<protein>
    <submittedName>
        <fullName evidence="7">PAS domain-containing protein</fullName>
    </submittedName>
</protein>
<evidence type="ECO:0000313" key="7">
    <source>
        <dbReference type="EMBL" id="KAB8137447.1"/>
    </source>
</evidence>
<dbReference type="OrthoDB" id="9812260at2"/>
<dbReference type="Gene3D" id="3.30.450.20">
    <property type="entry name" value="PAS domain"/>
    <property type="match status" value="1"/>
</dbReference>
<organism evidence="7 8">
    <name type="scientific">Gracilibacillus oryzae</name>
    <dbReference type="NCBI Taxonomy" id="1672701"/>
    <lineage>
        <taxon>Bacteria</taxon>
        <taxon>Bacillati</taxon>
        <taxon>Bacillota</taxon>
        <taxon>Bacilli</taxon>
        <taxon>Bacillales</taxon>
        <taxon>Bacillaceae</taxon>
        <taxon>Gracilibacillus</taxon>
    </lineage>
</organism>
<dbReference type="PANTHER" id="PTHR47429">
    <property type="entry name" value="PROTEIN TWIN LOV 1"/>
    <property type="match status" value="1"/>
</dbReference>
<dbReference type="RefSeq" id="WP_153402759.1">
    <property type="nucleotide sequence ID" value="NZ_ML762429.1"/>
</dbReference>
<dbReference type="Gene3D" id="3.30.750.24">
    <property type="entry name" value="STAS domain"/>
    <property type="match status" value="1"/>
</dbReference>
<keyword evidence="3" id="KW-0157">Chromophore</keyword>
<evidence type="ECO:0000259" key="5">
    <source>
        <dbReference type="PROSITE" id="PS50113"/>
    </source>
</evidence>
<dbReference type="PROSITE" id="PS50113">
    <property type="entry name" value="PAC"/>
    <property type="match status" value="1"/>
</dbReference>
<comment type="caution">
    <text evidence="7">The sequence shown here is derived from an EMBL/GenBank/DDBJ whole genome shotgun (WGS) entry which is preliminary data.</text>
</comment>
<dbReference type="Proteomes" id="UP000480246">
    <property type="component" value="Unassembled WGS sequence"/>
</dbReference>
<evidence type="ECO:0000259" key="6">
    <source>
        <dbReference type="PROSITE" id="PS50801"/>
    </source>
</evidence>
<feature type="domain" description="STAS" evidence="6">
    <location>
        <begin position="146"/>
        <end position="257"/>
    </location>
</feature>
<dbReference type="AlphaFoldDB" id="A0A7C8GU75"/>
<dbReference type="SUPFAM" id="SSF55785">
    <property type="entry name" value="PYP-like sensor domain (PAS domain)"/>
    <property type="match status" value="1"/>
</dbReference>
<dbReference type="InterPro" id="IPR000014">
    <property type="entry name" value="PAS"/>
</dbReference>
<keyword evidence="2" id="KW-0288">FMN</keyword>
<dbReference type="PROSITE" id="PS50112">
    <property type="entry name" value="PAS"/>
    <property type="match status" value="1"/>
</dbReference>
<dbReference type="EMBL" id="WEID01000046">
    <property type="protein sequence ID" value="KAB8137447.1"/>
    <property type="molecule type" value="Genomic_DNA"/>
</dbReference>
<dbReference type="Pfam" id="PF13426">
    <property type="entry name" value="PAS_9"/>
    <property type="match status" value="1"/>
</dbReference>
<dbReference type="SMART" id="SM00086">
    <property type="entry name" value="PAC"/>
    <property type="match status" value="1"/>
</dbReference>
<name>A0A7C8GU75_9BACI</name>
<gene>
    <name evidence="7" type="ORF">F9U64_09415</name>
</gene>
<sequence>MQEEIPTKNLTLFEKAINRTRVGMIITDPSEIDNPIIFANDGFYELTGYTSNEVIGKNCRFLQGEKTDRRNIDKIREAIKQEQAVEVQLYNYKKDGTGFWNELTIDPVWIEEEQKMYFVGIQKDVTEEKENTRRLQETLTEIEEISTPIVPVTENAVVLPLIGNFTDNRFDATSSRLSYFFETAEEDYLIIDLSGLLEMDTYVVSKFLQISQLASLMGKKTLLAGVRPDLALKTLGLVDTVDKISTFVNVKSALDYIANKKEGSLD</sequence>
<dbReference type="CDD" id="cd00130">
    <property type="entry name" value="PAS"/>
    <property type="match status" value="1"/>
</dbReference>
<dbReference type="PANTHER" id="PTHR47429:SF8">
    <property type="entry name" value="PHOTOTROPIN-1-LIKE"/>
    <property type="match status" value="1"/>
</dbReference>
<accession>A0A7C8GU75</accession>
<dbReference type="Pfam" id="PF01740">
    <property type="entry name" value="STAS"/>
    <property type="match status" value="1"/>
</dbReference>
<feature type="domain" description="PAC" evidence="5">
    <location>
        <begin position="83"/>
        <end position="137"/>
    </location>
</feature>
<keyword evidence="8" id="KW-1185">Reference proteome</keyword>
<dbReference type="CDD" id="cd07041">
    <property type="entry name" value="STAS_RsbR_RsbS_like"/>
    <property type="match status" value="1"/>
</dbReference>
<evidence type="ECO:0000256" key="3">
    <source>
        <dbReference type="ARBA" id="ARBA00022991"/>
    </source>
</evidence>